<keyword evidence="5" id="KW-0679">Respiratory chain</keyword>
<evidence type="ECO:0000313" key="10">
    <source>
        <dbReference type="EMBL" id="CAH3028148.1"/>
    </source>
</evidence>
<dbReference type="Pfam" id="PF10249">
    <property type="entry name" value="NDUFB10"/>
    <property type="match status" value="1"/>
</dbReference>
<sequence length="104" mass="12817">MSAKFQTRYDERIKAPSFEEIDRKDPVAFKAARDRWNLERLIELEIVKIYRDRVTECHRKEEVNARQNCRKVVSDYMKAFNEYKRKAWFCTEEGTWARWKVEYD</sequence>
<dbReference type="InterPro" id="IPR019377">
    <property type="entry name" value="NADH_UbQ_OxRdtase_su10"/>
</dbReference>
<evidence type="ECO:0000256" key="6">
    <source>
        <dbReference type="ARBA" id="ARBA00022792"/>
    </source>
</evidence>
<keyword evidence="4" id="KW-0813">Transport</keyword>
<comment type="similarity">
    <text evidence="2">Belongs to the complex I NDUFB10 subunit family.</text>
</comment>
<keyword evidence="8" id="KW-0496">Mitochondrion</keyword>
<gene>
    <name evidence="10" type="ORF">PEVE_00033265</name>
</gene>
<dbReference type="EMBL" id="CALNXI010000493">
    <property type="protein sequence ID" value="CAH3028148.1"/>
    <property type="molecule type" value="Genomic_DNA"/>
</dbReference>
<proteinExistence type="inferred from homology"/>
<dbReference type="Proteomes" id="UP001159427">
    <property type="component" value="Unassembled WGS sequence"/>
</dbReference>
<dbReference type="InterPro" id="IPR039993">
    <property type="entry name" value="NDUFB10"/>
</dbReference>
<dbReference type="PANTHER" id="PTHR13094">
    <property type="entry name" value="NADH-UBIQUINONE OXIDOREDUCTASE PDSW SUBUNIT"/>
    <property type="match status" value="1"/>
</dbReference>
<keyword evidence="6" id="KW-0999">Mitochondrion inner membrane</keyword>
<reference evidence="10 11" key="1">
    <citation type="submission" date="2022-05" db="EMBL/GenBank/DDBJ databases">
        <authorList>
            <consortium name="Genoscope - CEA"/>
            <person name="William W."/>
        </authorList>
    </citation>
    <scope>NUCLEOTIDE SEQUENCE [LARGE SCALE GENOMIC DNA]</scope>
</reference>
<evidence type="ECO:0000256" key="2">
    <source>
        <dbReference type="ARBA" id="ARBA00008317"/>
    </source>
</evidence>
<keyword evidence="9" id="KW-0472">Membrane</keyword>
<organism evidence="10 11">
    <name type="scientific">Porites evermanni</name>
    <dbReference type="NCBI Taxonomy" id="104178"/>
    <lineage>
        <taxon>Eukaryota</taxon>
        <taxon>Metazoa</taxon>
        <taxon>Cnidaria</taxon>
        <taxon>Anthozoa</taxon>
        <taxon>Hexacorallia</taxon>
        <taxon>Scleractinia</taxon>
        <taxon>Fungiina</taxon>
        <taxon>Poritidae</taxon>
        <taxon>Porites</taxon>
    </lineage>
</organism>
<keyword evidence="7" id="KW-0249">Electron transport</keyword>
<evidence type="ECO:0000256" key="1">
    <source>
        <dbReference type="ARBA" id="ARBA00004443"/>
    </source>
</evidence>
<evidence type="ECO:0000256" key="5">
    <source>
        <dbReference type="ARBA" id="ARBA00022660"/>
    </source>
</evidence>
<dbReference type="PANTHER" id="PTHR13094:SF1">
    <property type="entry name" value="NADH DEHYDROGENASE [UBIQUINONE] 1 BETA SUBCOMPLEX SUBUNIT 10"/>
    <property type="match status" value="1"/>
</dbReference>
<evidence type="ECO:0000256" key="7">
    <source>
        <dbReference type="ARBA" id="ARBA00022982"/>
    </source>
</evidence>
<evidence type="ECO:0000256" key="8">
    <source>
        <dbReference type="ARBA" id="ARBA00023128"/>
    </source>
</evidence>
<comment type="subcellular location">
    <subcellularLocation>
        <location evidence="1">Mitochondrion inner membrane</location>
        <topology evidence="1">Peripheral membrane protein</topology>
        <orientation evidence="1">Matrix side</orientation>
    </subcellularLocation>
</comment>
<evidence type="ECO:0000256" key="9">
    <source>
        <dbReference type="ARBA" id="ARBA00023136"/>
    </source>
</evidence>
<evidence type="ECO:0000256" key="4">
    <source>
        <dbReference type="ARBA" id="ARBA00022448"/>
    </source>
</evidence>
<accession>A0ABN8MF79</accession>
<keyword evidence="11" id="KW-1185">Reference proteome</keyword>
<evidence type="ECO:0000256" key="3">
    <source>
        <dbReference type="ARBA" id="ARBA00014109"/>
    </source>
</evidence>
<name>A0ABN8MF79_9CNID</name>
<protein>
    <recommendedName>
        <fullName evidence="3">NADH dehydrogenase [ubiquinone] 1 beta subcomplex subunit 10</fullName>
    </recommendedName>
</protein>
<evidence type="ECO:0000313" key="11">
    <source>
        <dbReference type="Proteomes" id="UP001159427"/>
    </source>
</evidence>
<comment type="caution">
    <text evidence="10">The sequence shown here is derived from an EMBL/GenBank/DDBJ whole genome shotgun (WGS) entry which is preliminary data.</text>
</comment>